<evidence type="ECO:0008006" key="4">
    <source>
        <dbReference type="Google" id="ProtNLM"/>
    </source>
</evidence>
<dbReference type="EMBL" id="JAHRIQ010069173">
    <property type="protein sequence ID" value="MEQ2242749.1"/>
    <property type="molecule type" value="Genomic_DNA"/>
</dbReference>
<name>A0ABV0UC24_9TELE</name>
<accession>A0ABV0UC24</accession>
<gene>
    <name evidence="2" type="ORF">ILYODFUR_039157</name>
</gene>
<organism evidence="2 3">
    <name type="scientific">Ilyodon furcidens</name>
    <name type="common">goldbreast splitfin</name>
    <dbReference type="NCBI Taxonomy" id="33524"/>
    <lineage>
        <taxon>Eukaryota</taxon>
        <taxon>Metazoa</taxon>
        <taxon>Chordata</taxon>
        <taxon>Craniata</taxon>
        <taxon>Vertebrata</taxon>
        <taxon>Euteleostomi</taxon>
        <taxon>Actinopterygii</taxon>
        <taxon>Neopterygii</taxon>
        <taxon>Teleostei</taxon>
        <taxon>Neoteleostei</taxon>
        <taxon>Acanthomorphata</taxon>
        <taxon>Ovalentaria</taxon>
        <taxon>Atherinomorphae</taxon>
        <taxon>Cyprinodontiformes</taxon>
        <taxon>Goodeidae</taxon>
        <taxon>Ilyodon</taxon>
    </lineage>
</organism>
<feature type="non-terminal residue" evidence="2">
    <location>
        <position position="1"/>
    </location>
</feature>
<evidence type="ECO:0000256" key="1">
    <source>
        <dbReference type="SAM" id="MobiDB-lite"/>
    </source>
</evidence>
<comment type="caution">
    <text evidence="2">The sequence shown here is derived from an EMBL/GenBank/DDBJ whole genome shotgun (WGS) entry which is preliminary data.</text>
</comment>
<feature type="compositionally biased region" description="Basic and acidic residues" evidence="1">
    <location>
        <begin position="159"/>
        <end position="174"/>
    </location>
</feature>
<dbReference type="Proteomes" id="UP001482620">
    <property type="component" value="Unassembled WGS sequence"/>
</dbReference>
<evidence type="ECO:0000313" key="2">
    <source>
        <dbReference type="EMBL" id="MEQ2242749.1"/>
    </source>
</evidence>
<protein>
    <recommendedName>
        <fullName evidence="4">Retrotransposon gag domain-containing protein</fullName>
    </recommendedName>
</protein>
<proteinExistence type="predicted"/>
<feature type="region of interest" description="Disordered" evidence="1">
    <location>
        <begin position="138"/>
        <end position="174"/>
    </location>
</feature>
<sequence length="197" mass="23889">AVDTACHGCPWHDTFFLCNLRKYFTLFNSRTNRVRGLIDRFTVRYRRRADYAEIARVKQKEEEPFEEYRIRLTKVFKIHSGLQEDEDEQGAYRQQLKNALHAGSRDAINTWVRRHFIGFPTANLEDYVNHALHAEKVMKDKKQKKDSQHLFSARRRRRTDLLSKQQRERRSEQRKLQTIHLRMLMLWERRTSDQRLS</sequence>
<evidence type="ECO:0000313" key="3">
    <source>
        <dbReference type="Proteomes" id="UP001482620"/>
    </source>
</evidence>
<keyword evidence="3" id="KW-1185">Reference proteome</keyword>
<reference evidence="2 3" key="1">
    <citation type="submission" date="2021-06" db="EMBL/GenBank/DDBJ databases">
        <authorList>
            <person name="Palmer J.M."/>
        </authorList>
    </citation>
    <scope>NUCLEOTIDE SEQUENCE [LARGE SCALE GENOMIC DNA]</scope>
    <source>
        <strain evidence="3">if_2019</strain>
        <tissue evidence="2">Muscle</tissue>
    </source>
</reference>
<feature type="compositionally biased region" description="Basic and acidic residues" evidence="1">
    <location>
        <begin position="138"/>
        <end position="148"/>
    </location>
</feature>